<dbReference type="GO" id="GO:0045892">
    <property type="term" value="P:negative regulation of DNA-templated transcription"/>
    <property type="evidence" value="ECO:0007669"/>
    <property type="project" value="TreeGrafter"/>
</dbReference>
<organism evidence="5 6">
    <name type="scientific">Mycobacterium asiaticum</name>
    <dbReference type="NCBI Taxonomy" id="1790"/>
    <lineage>
        <taxon>Bacteria</taxon>
        <taxon>Bacillati</taxon>
        <taxon>Actinomycetota</taxon>
        <taxon>Actinomycetes</taxon>
        <taxon>Mycobacteriales</taxon>
        <taxon>Mycobacteriaceae</taxon>
        <taxon>Mycobacterium</taxon>
    </lineage>
</organism>
<dbReference type="Pfam" id="PF07702">
    <property type="entry name" value="UTRA"/>
    <property type="match status" value="1"/>
</dbReference>
<dbReference type="Gene3D" id="1.10.10.10">
    <property type="entry name" value="Winged helix-like DNA-binding domain superfamily/Winged helix DNA-binding domain"/>
    <property type="match status" value="1"/>
</dbReference>
<dbReference type="PANTHER" id="PTHR44846:SF17">
    <property type="entry name" value="GNTR-FAMILY TRANSCRIPTIONAL REGULATOR"/>
    <property type="match status" value="1"/>
</dbReference>
<dbReference type="SMART" id="SM00345">
    <property type="entry name" value="HTH_GNTR"/>
    <property type="match status" value="1"/>
</dbReference>
<accession>A0A1A3KQ33</accession>
<evidence type="ECO:0000313" key="5">
    <source>
        <dbReference type="EMBL" id="OBJ86488.1"/>
    </source>
</evidence>
<dbReference type="InterPro" id="IPR050679">
    <property type="entry name" value="Bact_HTH_transcr_reg"/>
</dbReference>
<proteinExistence type="predicted"/>
<feature type="domain" description="HTH gntR-type" evidence="4">
    <location>
        <begin position="8"/>
        <end position="76"/>
    </location>
</feature>
<dbReference type="PRINTS" id="PR00035">
    <property type="entry name" value="HTHGNTR"/>
</dbReference>
<name>A0A1A3KQ33_MYCAS</name>
<keyword evidence="2" id="KW-0238">DNA-binding</keyword>
<dbReference type="InterPro" id="IPR000524">
    <property type="entry name" value="Tscrpt_reg_HTH_GntR"/>
</dbReference>
<dbReference type="PROSITE" id="PS50949">
    <property type="entry name" value="HTH_GNTR"/>
    <property type="match status" value="1"/>
</dbReference>
<evidence type="ECO:0000256" key="1">
    <source>
        <dbReference type="ARBA" id="ARBA00023015"/>
    </source>
</evidence>
<dbReference type="RefSeq" id="WP_065139809.1">
    <property type="nucleotide sequence ID" value="NZ_LZLM01000059.1"/>
</dbReference>
<evidence type="ECO:0000313" key="6">
    <source>
        <dbReference type="Proteomes" id="UP000093925"/>
    </source>
</evidence>
<dbReference type="GO" id="GO:0003700">
    <property type="term" value="F:DNA-binding transcription factor activity"/>
    <property type="evidence" value="ECO:0007669"/>
    <property type="project" value="InterPro"/>
</dbReference>
<dbReference type="Pfam" id="PF00392">
    <property type="entry name" value="GntR"/>
    <property type="match status" value="1"/>
</dbReference>
<dbReference type="GO" id="GO:0003677">
    <property type="term" value="F:DNA binding"/>
    <property type="evidence" value="ECO:0007669"/>
    <property type="project" value="UniProtKB-KW"/>
</dbReference>
<dbReference type="SMART" id="SM00866">
    <property type="entry name" value="UTRA"/>
    <property type="match status" value="1"/>
</dbReference>
<dbReference type="InterPro" id="IPR011663">
    <property type="entry name" value="UTRA"/>
</dbReference>
<evidence type="ECO:0000256" key="2">
    <source>
        <dbReference type="ARBA" id="ARBA00023125"/>
    </source>
</evidence>
<comment type="caution">
    <text evidence="5">The sequence shown here is derived from an EMBL/GenBank/DDBJ whole genome shotgun (WGS) entry which is preliminary data.</text>
</comment>
<keyword evidence="1" id="KW-0805">Transcription regulation</keyword>
<evidence type="ECO:0000256" key="3">
    <source>
        <dbReference type="ARBA" id="ARBA00023163"/>
    </source>
</evidence>
<dbReference type="SUPFAM" id="SSF46785">
    <property type="entry name" value="Winged helix' DNA-binding domain"/>
    <property type="match status" value="1"/>
</dbReference>
<gene>
    <name evidence="5" type="ORF">A5640_11010</name>
</gene>
<dbReference type="Gene3D" id="3.40.1410.10">
    <property type="entry name" value="Chorismate lyase-like"/>
    <property type="match status" value="1"/>
</dbReference>
<dbReference type="InterPro" id="IPR036388">
    <property type="entry name" value="WH-like_DNA-bd_sf"/>
</dbReference>
<dbReference type="InterPro" id="IPR028978">
    <property type="entry name" value="Chorismate_lyase_/UTRA_dom_sf"/>
</dbReference>
<protein>
    <submittedName>
        <fullName evidence="5">GntR family transcriptional regulator</fullName>
    </submittedName>
</protein>
<evidence type="ECO:0000259" key="4">
    <source>
        <dbReference type="PROSITE" id="PS50949"/>
    </source>
</evidence>
<dbReference type="CDD" id="cd07377">
    <property type="entry name" value="WHTH_GntR"/>
    <property type="match status" value="1"/>
</dbReference>
<keyword evidence="3" id="KW-0804">Transcription</keyword>
<dbReference type="InterPro" id="IPR036390">
    <property type="entry name" value="WH_DNA-bd_sf"/>
</dbReference>
<sequence length="249" mass="27821">MSDTKVADHRYLQVARTLRKEIVDGVYPVGSQLPTEHELCERFAVSRYTIREALRRLRDDNLVSSRPRAGTLVVPRPSADSYVQHVMSINDLLEFATGTRFAIESVAMVTIDDELAARSGLGIGEQWLTVRGFRQTDGVEDTGAALCRTEYYINRAFAAVGRLLQRHQGPIFPLIEDLFGLNIVEVQQEIMAVLLTPELSAGLDVEPGTPALQVQRTYRASDGQVAQVTINTHPASRFRHSMTMRRVRG</sequence>
<dbReference type="AlphaFoldDB" id="A0A1A3KQ33"/>
<dbReference type="EMBL" id="LZLM01000059">
    <property type="protein sequence ID" value="OBJ86488.1"/>
    <property type="molecule type" value="Genomic_DNA"/>
</dbReference>
<dbReference type="SUPFAM" id="SSF64288">
    <property type="entry name" value="Chorismate lyase-like"/>
    <property type="match status" value="1"/>
</dbReference>
<dbReference type="Proteomes" id="UP000093925">
    <property type="component" value="Unassembled WGS sequence"/>
</dbReference>
<reference evidence="5 6" key="1">
    <citation type="submission" date="2016-06" db="EMBL/GenBank/DDBJ databases">
        <authorList>
            <person name="Kjaerup R.B."/>
            <person name="Dalgaard T.S."/>
            <person name="Juul-Madsen H.R."/>
        </authorList>
    </citation>
    <scope>NUCLEOTIDE SEQUENCE [LARGE SCALE GENOMIC DNA]</scope>
    <source>
        <strain evidence="5 6">1276495.2</strain>
    </source>
</reference>
<dbReference type="PANTHER" id="PTHR44846">
    <property type="entry name" value="MANNOSYL-D-GLYCERATE TRANSPORT/METABOLISM SYSTEM REPRESSOR MNGR-RELATED"/>
    <property type="match status" value="1"/>
</dbReference>